<feature type="compositionally biased region" description="Basic and acidic residues" evidence="1">
    <location>
        <begin position="23"/>
        <end position="40"/>
    </location>
</feature>
<keyword evidence="3" id="KW-1185">Reference proteome</keyword>
<evidence type="ECO:0000313" key="2">
    <source>
        <dbReference type="EMBL" id="KPA40035.1"/>
    </source>
</evidence>
<proteinExistence type="predicted"/>
<feature type="region of interest" description="Disordered" evidence="1">
    <location>
        <begin position="1"/>
        <end position="78"/>
    </location>
</feature>
<accession>A0A0N1J2M2</accession>
<evidence type="ECO:0000256" key="1">
    <source>
        <dbReference type="SAM" id="MobiDB-lite"/>
    </source>
</evidence>
<reference evidence="2 3" key="1">
    <citation type="submission" date="2015-04" db="EMBL/GenBank/DDBJ databases">
        <title>The draft genome sequence of Fusarium langsethiae, a T-2/HT-2 mycotoxin producer.</title>
        <authorList>
            <person name="Lysoe E."/>
            <person name="Divon H.H."/>
            <person name="Terzi V."/>
            <person name="Orru L."/>
            <person name="Lamontanara A."/>
            <person name="Kolseth A.-K."/>
            <person name="Frandsen R.J."/>
            <person name="Nielsen K."/>
            <person name="Thrane U."/>
        </authorList>
    </citation>
    <scope>NUCLEOTIDE SEQUENCE [LARGE SCALE GENOMIC DNA]</scope>
    <source>
        <strain evidence="2 3">Fl201059</strain>
    </source>
</reference>
<feature type="compositionally biased region" description="Polar residues" evidence="1">
    <location>
        <begin position="1"/>
        <end position="11"/>
    </location>
</feature>
<sequence length="191" mass="20955">MTSKNPESFQGQGPFHARINPSRPEHKPGNEQGNDAKPEFHAQTFPPGTAPIENSFYPHPIDFNIPENTYDENQYGALDMPGATSKDIYNSIDYVHGKPLQGQENRELRGVHPRKRKKERSGLEAVGASTSNSIFDKVRDTVADKPDVKKGERGYSSRREGGLAAAGAESVPPVTAESRAVRQGPHGHMVK</sequence>
<protein>
    <submittedName>
        <fullName evidence="2">Uncharacterized protein</fullName>
    </submittedName>
</protein>
<organism evidence="2 3">
    <name type="scientific">Fusarium langsethiae</name>
    <dbReference type="NCBI Taxonomy" id="179993"/>
    <lineage>
        <taxon>Eukaryota</taxon>
        <taxon>Fungi</taxon>
        <taxon>Dikarya</taxon>
        <taxon>Ascomycota</taxon>
        <taxon>Pezizomycotina</taxon>
        <taxon>Sordariomycetes</taxon>
        <taxon>Hypocreomycetidae</taxon>
        <taxon>Hypocreales</taxon>
        <taxon>Nectriaceae</taxon>
        <taxon>Fusarium</taxon>
    </lineage>
</organism>
<dbReference type="AlphaFoldDB" id="A0A0N1J2M2"/>
<feature type="compositionally biased region" description="Basic and acidic residues" evidence="1">
    <location>
        <begin position="141"/>
        <end position="161"/>
    </location>
</feature>
<dbReference type="EMBL" id="JXCE01000156">
    <property type="protein sequence ID" value="KPA40035.1"/>
    <property type="molecule type" value="Genomic_DNA"/>
</dbReference>
<name>A0A0N1J2M2_FUSLA</name>
<evidence type="ECO:0000313" key="3">
    <source>
        <dbReference type="Proteomes" id="UP000037904"/>
    </source>
</evidence>
<dbReference type="Proteomes" id="UP000037904">
    <property type="component" value="Unassembled WGS sequence"/>
</dbReference>
<feature type="region of interest" description="Disordered" evidence="1">
    <location>
        <begin position="95"/>
        <end position="128"/>
    </location>
</feature>
<comment type="caution">
    <text evidence="2">The sequence shown here is derived from an EMBL/GenBank/DDBJ whole genome shotgun (WGS) entry which is preliminary data.</text>
</comment>
<gene>
    <name evidence="2" type="ORF">FLAG1_07107</name>
</gene>
<feature type="region of interest" description="Disordered" evidence="1">
    <location>
        <begin position="141"/>
        <end position="191"/>
    </location>
</feature>
<dbReference type="OrthoDB" id="3260716at2759"/>